<dbReference type="InterPro" id="IPR015797">
    <property type="entry name" value="NUDIX_hydrolase-like_dom_sf"/>
</dbReference>
<organism evidence="2 3">
    <name type="scientific">Candidatus Doudnabacteria bacterium RIFCSPHIGHO2_01_FULL_50_11</name>
    <dbReference type="NCBI Taxonomy" id="1817828"/>
    <lineage>
        <taxon>Bacteria</taxon>
        <taxon>Candidatus Doudnaibacteriota</taxon>
    </lineage>
</organism>
<dbReference type="SUPFAM" id="SSF55811">
    <property type="entry name" value="Nudix"/>
    <property type="match status" value="1"/>
</dbReference>
<protein>
    <recommendedName>
        <fullName evidence="1">Nudix hydrolase domain-containing protein</fullName>
    </recommendedName>
</protein>
<reference evidence="2 3" key="1">
    <citation type="journal article" date="2016" name="Nat. Commun.">
        <title>Thousands of microbial genomes shed light on interconnected biogeochemical processes in an aquifer system.</title>
        <authorList>
            <person name="Anantharaman K."/>
            <person name="Brown C.T."/>
            <person name="Hug L.A."/>
            <person name="Sharon I."/>
            <person name="Castelle C.J."/>
            <person name="Probst A.J."/>
            <person name="Thomas B.C."/>
            <person name="Singh A."/>
            <person name="Wilkins M.J."/>
            <person name="Karaoz U."/>
            <person name="Brodie E.L."/>
            <person name="Williams K.H."/>
            <person name="Hubbard S.S."/>
            <person name="Banfield J.F."/>
        </authorList>
    </citation>
    <scope>NUCLEOTIDE SEQUENCE [LARGE SCALE GENOMIC DNA]</scope>
</reference>
<evidence type="ECO:0000313" key="3">
    <source>
        <dbReference type="Proteomes" id="UP000178377"/>
    </source>
</evidence>
<proteinExistence type="predicted"/>
<gene>
    <name evidence="2" type="ORF">A2722_03970</name>
</gene>
<comment type="caution">
    <text evidence="2">The sequence shown here is derived from an EMBL/GenBank/DDBJ whole genome shotgun (WGS) entry which is preliminary data.</text>
</comment>
<dbReference type="EMBL" id="MFEO01000004">
    <property type="protein sequence ID" value="OGE91153.1"/>
    <property type="molecule type" value="Genomic_DNA"/>
</dbReference>
<evidence type="ECO:0000313" key="2">
    <source>
        <dbReference type="EMBL" id="OGE91153.1"/>
    </source>
</evidence>
<accession>A0A1F5PMJ5</accession>
<name>A0A1F5PMJ5_9BACT</name>
<dbReference type="STRING" id="1817828.A2722_03970"/>
<dbReference type="Proteomes" id="UP000178377">
    <property type="component" value="Unassembled WGS sequence"/>
</dbReference>
<dbReference type="InterPro" id="IPR000086">
    <property type="entry name" value="NUDIX_hydrolase_dom"/>
</dbReference>
<dbReference type="Gene3D" id="3.90.79.10">
    <property type="entry name" value="Nucleoside Triphosphate Pyrophosphohydrolase"/>
    <property type="match status" value="1"/>
</dbReference>
<feature type="domain" description="Nudix hydrolase" evidence="1">
    <location>
        <begin position="40"/>
        <end position="176"/>
    </location>
</feature>
<evidence type="ECO:0000259" key="1">
    <source>
        <dbReference type="PROSITE" id="PS51462"/>
    </source>
</evidence>
<dbReference type="PROSITE" id="PS51462">
    <property type="entry name" value="NUDIX"/>
    <property type="match status" value="1"/>
</dbReference>
<dbReference type="AlphaFoldDB" id="A0A1F5PMJ5"/>
<dbReference type="Pfam" id="PF00293">
    <property type="entry name" value="NUDIX"/>
    <property type="match status" value="1"/>
</dbReference>
<sequence length="188" mass="21627">MEQREIHNYSHMQDEVYDVVNEKGEKVATATWHEVHAKGLLHATAAALVFKDASKKEILIKRRSNSMIQKPGLWEYSAGGHVLAGQTPEGGVRAELQEELFEGRKLPKFVIRPVMKFFNNDIPNNKEILHLFEAIYPGPFFHGRKEVAAPPKWVKWLDLLADMRNKPEKYTPVFHNIIEHYQRSQASG</sequence>